<accession>A0A6A4CD43</accession>
<evidence type="ECO:0000313" key="5">
    <source>
        <dbReference type="EMBL" id="KAE8977066.1"/>
    </source>
</evidence>
<keyword evidence="7" id="KW-1185">Reference proteome</keyword>
<dbReference type="Proteomes" id="UP000434957">
    <property type="component" value="Unassembled WGS sequence"/>
</dbReference>
<reference evidence="6 7" key="1">
    <citation type="submission" date="2018-08" db="EMBL/GenBank/DDBJ databases">
        <title>Genomic investigation of the strawberry pathogen Phytophthora fragariae indicates pathogenicity is determined by transcriptional variation in three key races.</title>
        <authorList>
            <person name="Adams T.M."/>
            <person name="Armitage A.D."/>
            <person name="Sobczyk M.K."/>
            <person name="Bates H.J."/>
            <person name="Dunwell J.M."/>
            <person name="Nellist C.F."/>
            <person name="Harrison R.J."/>
        </authorList>
    </citation>
    <scope>NUCLEOTIDE SEQUENCE [LARGE SCALE GENOMIC DNA]</scope>
    <source>
        <strain evidence="5 8">SCRP324</strain>
        <strain evidence="6 7">SCRP333</strain>
    </source>
</reference>
<dbReference type="Pfam" id="PF20147">
    <property type="entry name" value="Crinkler"/>
    <property type="match status" value="1"/>
</dbReference>
<dbReference type="EMBL" id="QXFU01003243">
    <property type="protein sequence ID" value="KAE8977066.1"/>
    <property type="molecule type" value="Genomic_DNA"/>
</dbReference>
<evidence type="ECO:0000313" key="8">
    <source>
        <dbReference type="Proteomes" id="UP000435112"/>
    </source>
</evidence>
<gene>
    <name evidence="5" type="ORF">PR002_g25130</name>
    <name evidence="6" type="ORF">PR003_g26004</name>
</gene>
<keyword evidence="3" id="KW-0964">Secreted</keyword>
<evidence type="ECO:0000256" key="3">
    <source>
        <dbReference type="ARBA" id="ARBA00022525"/>
    </source>
</evidence>
<feature type="domain" description="Crinkler effector protein N-terminal" evidence="4">
    <location>
        <begin position="36"/>
        <end position="147"/>
    </location>
</feature>
<comment type="subcellular location">
    <subcellularLocation>
        <location evidence="1">Host cell</location>
    </subcellularLocation>
    <subcellularLocation>
        <location evidence="2">Secreted</location>
    </subcellularLocation>
</comment>
<organism evidence="6 7">
    <name type="scientific">Phytophthora rubi</name>
    <dbReference type="NCBI Taxonomy" id="129364"/>
    <lineage>
        <taxon>Eukaryota</taxon>
        <taxon>Sar</taxon>
        <taxon>Stramenopiles</taxon>
        <taxon>Oomycota</taxon>
        <taxon>Peronosporomycetes</taxon>
        <taxon>Peronosporales</taxon>
        <taxon>Peronosporaceae</taxon>
        <taxon>Phytophthora</taxon>
    </lineage>
</organism>
<dbReference type="GO" id="GO:0005576">
    <property type="term" value="C:extracellular region"/>
    <property type="evidence" value="ECO:0007669"/>
    <property type="project" value="UniProtKB-SubCell"/>
</dbReference>
<evidence type="ECO:0000313" key="7">
    <source>
        <dbReference type="Proteomes" id="UP000434957"/>
    </source>
</evidence>
<protein>
    <recommendedName>
        <fullName evidence="4">Crinkler effector protein N-terminal domain-containing protein</fullName>
    </recommendedName>
</protein>
<evidence type="ECO:0000313" key="6">
    <source>
        <dbReference type="EMBL" id="KAE9287646.1"/>
    </source>
</evidence>
<evidence type="ECO:0000256" key="1">
    <source>
        <dbReference type="ARBA" id="ARBA00004340"/>
    </source>
</evidence>
<dbReference type="GO" id="GO:0043657">
    <property type="term" value="C:host cell"/>
    <property type="evidence" value="ECO:0007669"/>
    <property type="project" value="UniProtKB-SubCell"/>
</dbReference>
<dbReference type="AlphaFoldDB" id="A0A6A4CD43"/>
<dbReference type="EMBL" id="QXFT01003255">
    <property type="protein sequence ID" value="KAE9287646.1"/>
    <property type="molecule type" value="Genomic_DNA"/>
</dbReference>
<proteinExistence type="predicted"/>
<dbReference type="OrthoDB" id="125368at2759"/>
<dbReference type="Proteomes" id="UP000435112">
    <property type="component" value="Unassembled WGS sequence"/>
</dbReference>
<evidence type="ECO:0000256" key="2">
    <source>
        <dbReference type="ARBA" id="ARBA00004613"/>
    </source>
</evidence>
<sequence>MTQELTVAQPKFREKVRSLSNFPSCRHSSYTNTKTLRGLVAEEFRLFTLDMENPKTVADMKQAIKEKMSYQFPVDQMTLHLAKEDGEWLNLTDRDVKQLERGKIPDRIEDMMTEATEMHSALTIGDSAFDFPDTGEDGDEDVHVLVKIPDKTAASAAKKVKTWTAEELATVHPRVQMNVWKSVVRISISLSSKIVTTSTALVVDRTPTHLYLLTNLGLWADERVAGDVSSDFKKEIARFLRLHPLNVKGKKRDGHPQTSGAGKPQIVIEKLNPDDNEMEVIHEFDLGSDVCWKCSADLDFAVFKVPIPEDDRLVACKMASFRLVPTIKVHAYLFRTIPYQFGPPYAIVPAQITGIMGNDINLSAHGLPDGAVVCTDDGIAVGYLGGASIKKYPSCGFRLQRMVLNLPSASLK</sequence>
<evidence type="ECO:0000259" key="4">
    <source>
        <dbReference type="Pfam" id="PF20147"/>
    </source>
</evidence>
<comment type="caution">
    <text evidence="6">The sequence shown here is derived from an EMBL/GenBank/DDBJ whole genome shotgun (WGS) entry which is preliminary data.</text>
</comment>
<name>A0A6A4CD43_9STRA</name>
<dbReference type="InterPro" id="IPR045379">
    <property type="entry name" value="Crinkler_N"/>
</dbReference>